<dbReference type="NCBIfam" id="NF004626">
    <property type="entry name" value="PRK05967.1"/>
    <property type="match status" value="1"/>
</dbReference>
<evidence type="ECO:0000256" key="2">
    <source>
        <dbReference type="ARBA" id="ARBA00009077"/>
    </source>
</evidence>
<evidence type="ECO:0000256" key="5">
    <source>
        <dbReference type="ARBA" id="ARBA00047517"/>
    </source>
</evidence>
<keyword evidence="4 8" id="KW-0456">Lyase</keyword>
<dbReference type="InterPro" id="IPR015424">
    <property type="entry name" value="PyrdxlP-dep_Trfase"/>
</dbReference>
<dbReference type="GO" id="GO:0019450">
    <property type="term" value="P:L-cysteine catabolic process to pyruvate"/>
    <property type="evidence" value="ECO:0007669"/>
    <property type="project" value="TreeGrafter"/>
</dbReference>
<comment type="catalytic activity">
    <reaction evidence="5">
        <text>L,L-cystathionine + H2O = L-homocysteine + pyruvate + NH4(+)</text>
        <dbReference type="Rhea" id="RHEA:13965"/>
        <dbReference type="ChEBI" id="CHEBI:15361"/>
        <dbReference type="ChEBI" id="CHEBI:15377"/>
        <dbReference type="ChEBI" id="CHEBI:28938"/>
        <dbReference type="ChEBI" id="CHEBI:58161"/>
        <dbReference type="ChEBI" id="CHEBI:58199"/>
    </reaction>
</comment>
<keyword evidence="9" id="KW-1185">Reference proteome</keyword>
<dbReference type="RefSeq" id="WP_026173742.1">
    <property type="nucleotide sequence ID" value="NZ_AQWH01000022.1"/>
</dbReference>
<dbReference type="Pfam" id="PF01053">
    <property type="entry name" value="Cys_Met_Meta_PP"/>
    <property type="match status" value="1"/>
</dbReference>
<dbReference type="KEGG" id="mmed:Mame_03490"/>
<dbReference type="FunFam" id="3.40.640.10:FF:000046">
    <property type="entry name" value="Cystathionine gamma-lyase"/>
    <property type="match status" value="1"/>
</dbReference>
<accession>A0A1U9Z501</accession>
<dbReference type="Gene3D" id="3.90.1150.10">
    <property type="entry name" value="Aspartate Aminotransferase, domain 1"/>
    <property type="match status" value="1"/>
</dbReference>
<comment type="similarity">
    <text evidence="2 7">Belongs to the trans-sulfuration enzymes family.</text>
</comment>
<dbReference type="InterPro" id="IPR015422">
    <property type="entry name" value="PyrdxlP-dep_Trfase_small"/>
</dbReference>
<evidence type="ECO:0000256" key="4">
    <source>
        <dbReference type="ARBA" id="ARBA00023239"/>
    </source>
</evidence>
<dbReference type="GO" id="GO:0019346">
    <property type="term" value="P:transsulfuration"/>
    <property type="evidence" value="ECO:0007669"/>
    <property type="project" value="InterPro"/>
</dbReference>
<gene>
    <name evidence="8" type="primary">metC_2</name>
    <name evidence="8" type="ORF">Mame_03490</name>
</gene>
<dbReference type="EC" id="4.4.1.8" evidence="8"/>
<name>A0A1U9Z501_9HYPH</name>
<dbReference type="EMBL" id="CP020330">
    <property type="protein sequence ID" value="AQZ52795.1"/>
    <property type="molecule type" value="Genomic_DNA"/>
</dbReference>
<dbReference type="OrthoDB" id="9790858at2"/>
<dbReference type="GO" id="GO:0030170">
    <property type="term" value="F:pyridoxal phosphate binding"/>
    <property type="evidence" value="ECO:0007669"/>
    <property type="project" value="InterPro"/>
</dbReference>
<reference evidence="8 9" key="1">
    <citation type="submission" date="2017-03" db="EMBL/GenBank/DDBJ databases">
        <title>Foreign affairs: Plasmid Transfer between Roseobacters and Rhizobia.</title>
        <authorList>
            <person name="Bartling P."/>
            <person name="Bunk B."/>
            <person name="Overmann J."/>
            <person name="Brinkmann H."/>
            <person name="Petersen J."/>
        </authorList>
    </citation>
    <scope>NUCLEOTIDE SEQUENCE [LARGE SCALE GENOMIC DNA]</scope>
    <source>
        <strain evidence="8 9">MACL11</strain>
    </source>
</reference>
<evidence type="ECO:0000256" key="6">
    <source>
        <dbReference type="PIRSR" id="PIRSR001434-2"/>
    </source>
</evidence>
<dbReference type="Gene3D" id="3.40.640.10">
    <property type="entry name" value="Type I PLP-dependent aspartate aminotransferase-like (Major domain)"/>
    <property type="match status" value="1"/>
</dbReference>
<dbReference type="NCBIfam" id="TIGR01324">
    <property type="entry name" value="cysta_beta_ly_B"/>
    <property type="match status" value="1"/>
</dbReference>
<evidence type="ECO:0000256" key="7">
    <source>
        <dbReference type="RuleBase" id="RU362118"/>
    </source>
</evidence>
<protein>
    <submittedName>
        <fullName evidence="8">Cystathionine beta-lyase MetC</fullName>
        <ecNumber evidence="8">4.4.1.8</ecNumber>
    </submittedName>
</protein>
<dbReference type="eggNOG" id="COG0626">
    <property type="taxonomic scope" value="Bacteria"/>
</dbReference>
<dbReference type="GO" id="GO:0047804">
    <property type="term" value="F:cysteine-S-conjugate beta-lyase activity"/>
    <property type="evidence" value="ECO:0007669"/>
    <property type="project" value="InterPro"/>
</dbReference>
<keyword evidence="3 6" id="KW-0663">Pyridoxal phosphate</keyword>
<dbReference type="AlphaFoldDB" id="A0A1U9Z501"/>
<dbReference type="PANTHER" id="PTHR43500:SF1">
    <property type="entry name" value="CYSTATHIONINE BETA-LYASE-RELATED"/>
    <property type="match status" value="1"/>
</dbReference>
<dbReference type="Proteomes" id="UP000191135">
    <property type="component" value="Chromosome"/>
</dbReference>
<evidence type="ECO:0000313" key="9">
    <source>
        <dbReference type="Proteomes" id="UP000191135"/>
    </source>
</evidence>
<evidence type="ECO:0000256" key="1">
    <source>
        <dbReference type="ARBA" id="ARBA00001933"/>
    </source>
</evidence>
<feature type="modified residue" description="N6-(pyridoxal phosphate)lysine" evidence="6">
    <location>
        <position position="210"/>
    </location>
</feature>
<dbReference type="InterPro" id="IPR000277">
    <property type="entry name" value="Cys/Met-Metab_PyrdxlP-dep_enz"/>
</dbReference>
<dbReference type="PANTHER" id="PTHR43500">
    <property type="entry name" value="CYSTATHIONINE BETA-LYASE-RELATED"/>
    <property type="match status" value="1"/>
</dbReference>
<sequence>MARIPDAASTLGDNSKLAHCGNDPHAFHGFVNPPVVHASTVLFPDARTTVEGNQKYTYGTHGTPTTDAANAAFTMLENAAGTLLYPSGLASITMPWLAFLRPGDHILIVDSVYDPARRFADNVLTGLGVEVEYYDPALGADIEGMFRHNTRLLHTESPGSNTFEIQDIRLLSDIAHAHDAIVSMDNTWATPLYFKPLDFGVDLSLNAATKYPSGHSDILMGTASANERCFPQLLEHYTWTGMCAAPDDAYQILRGLRTMGVRLAHHQKSALEIAAWLEGQPGVSRVLHPGLPSFPGHDLWKRDFKGATGLFSIVLAAEEGAFRRRQHAFLDALDLFGIGYSWGGYESLAVPVNLSNRTISKAPLDGPLIRLQIGLEDVQDLMADLEKGLAAARAV</sequence>
<dbReference type="STRING" id="1122214.Mame_03490"/>
<dbReference type="InterPro" id="IPR006233">
    <property type="entry name" value="Cys_b_lyase_bac"/>
</dbReference>
<dbReference type="PIRSF" id="PIRSF001434">
    <property type="entry name" value="CGS"/>
    <property type="match status" value="1"/>
</dbReference>
<proteinExistence type="inferred from homology"/>
<dbReference type="SUPFAM" id="SSF53383">
    <property type="entry name" value="PLP-dependent transferases"/>
    <property type="match status" value="1"/>
</dbReference>
<organism evidence="8 9">
    <name type="scientific">Martelella mediterranea DSM 17316</name>
    <dbReference type="NCBI Taxonomy" id="1122214"/>
    <lineage>
        <taxon>Bacteria</taxon>
        <taxon>Pseudomonadati</taxon>
        <taxon>Pseudomonadota</taxon>
        <taxon>Alphaproteobacteria</taxon>
        <taxon>Hyphomicrobiales</taxon>
        <taxon>Aurantimonadaceae</taxon>
        <taxon>Martelella</taxon>
    </lineage>
</organism>
<dbReference type="InterPro" id="IPR015421">
    <property type="entry name" value="PyrdxlP-dep_Trfase_major"/>
</dbReference>
<comment type="cofactor">
    <cofactor evidence="1 7">
        <name>pyridoxal 5'-phosphate</name>
        <dbReference type="ChEBI" id="CHEBI:597326"/>
    </cofactor>
</comment>
<evidence type="ECO:0000313" key="8">
    <source>
        <dbReference type="EMBL" id="AQZ52795.1"/>
    </source>
</evidence>
<evidence type="ECO:0000256" key="3">
    <source>
        <dbReference type="ARBA" id="ARBA00022898"/>
    </source>
</evidence>